<dbReference type="InterPro" id="IPR013083">
    <property type="entry name" value="Znf_RING/FYVE/PHD"/>
</dbReference>
<proteinExistence type="inferred from homology"/>
<sequence length="142" mass="16411">MSSFYGILAAQVSDFLGYDPLEGTDPSELERAPNNIEVDKEFSVRQDIESHMKKIVVLDDGEVCSVCLQDINVGDENTRVLKCSHIFHHRCMSEWSKRKPNCPLCRHDVRTDRQPNLKRKRLLHEAQELKDETSSTHCQRKT</sequence>
<dbReference type="SUPFAM" id="SSF57850">
    <property type="entry name" value="RING/U-box"/>
    <property type="match status" value="1"/>
</dbReference>
<dbReference type="GO" id="GO:0061630">
    <property type="term" value="F:ubiquitin protein ligase activity"/>
    <property type="evidence" value="ECO:0007669"/>
    <property type="project" value="UniProtKB-EC"/>
</dbReference>
<evidence type="ECO:0000256" key="2">
    <source>
        <dbReference type="ARBA" id="ARBA00012483"/>
    </source>
</evidence>
<name>A0AAD4XBM0_9MAGN</name>
<organism evidence="9 10">
    <name type="scientific">Papaver atlanticum</name>
    <dbReference type="NCBI Taxonomy" id="357466"/>
    <lineage>
        <taxon>Eukaryota</taxon>
        <taxon>Viridiplantae</taxon>
        <taxon>Streptophyta</taxon>
        <taxon>Embryophyta</taxon>
        <taxon>Tracheophyta</taxon>
        <taxon>Spermatophyta</taxon>
        <taxon>Magnoliopsida</taxon>
        <taxon>Ranunculales</taxon>
        <taxon>Papaveraceae</taxon>
        <taxon>Papaveroideae</taxon>
        <taxon>Papaver</taxon>
    </lineage>
</organism>
<dbReference type="EC" id="2.3.2.27" evidence="2"/>
<evidence type="ECO:0000256" key="6">
    <source>
        <dbReference type="ARBA" id="ARBA00024209"/>
    </source>
</evidence>
<dbReference type="Proteomes" id="UP001202328">
    <property type="component" value="Unassembled WGS sequence"/>
</dbReference>
<dbReference type="AlphaFoldDB" id="A0AAD4XBM0"/>
<dbReference type="InterPro" id="IPR053238">
    <property type="entry name" value="RING-H2_zinc_finger"/>
</dbReference>
<evidence type="ECO:0000313" key="10">
    <source>
        <dbReference type="Proteomes" id="UP001202328"/>
    </source>
</evidence>
<feature type="domain" description="RING-type" evidence="8">
    <location>
        <begin position="64"/>
        <end position="106"/>
    </location>
</feature>
<comment type="catalytic activity">
    <reaction evidence="1">
        <text>S-ubiquitinyl-[E2 ubiquitin-conjugating enzyme]-L-cysteine + [acceptor protein]-L-lysine = [E2 ubiquitin-conjugating enzyme]-L-cysteine + N(6)-ubiquitinyl-[acceptor protein]-L-lysine.</text>
        <dbReference type="EC" id="2.3.2.27"/>
    </reaction>
</comment>
<evidence type="ECO:0000256" key="3">
    <source>
        <dbReference type="ARBA" id="ARBA00022723"/>
    </source>
</evidence>
<evidence type="ECO:0000259" key="8">
    <source>
        <dbReference type="PROSITE" id="PS50089"/>
    </source>
</evidence>
<dbReference type="PROSITE" id="PS50089">
    <property type="entry name" value="ZF_RING_2"/>
    <property type="match status" value="1"/>
</dbReference>
<dbReference type="EMBL" id="JAJJMB010012638">
    <property type="protein sequence ID" value="KAI3875092.1"/>
    <property type="molecule type" value="Genomic_DNA"/>
</dbReference>
<dbReference type="GO" id="GO:0008270">
    <property type="term" value="F:zinc ion binding"/>
    <property type="evidence" value="ECO:0007669"/>
    <property type="project" value="UniProtKB-KW"/>
</dbReference>
<dbReference type="Pfam" id="PF13639">
    <property type="entry name" value="zf-RING_2"/>
    <property type="match status" value="1"/>
</dbReference>
<reference evidence="9" key="1">
    <citation type="submission" date="2022-04" db="EMBL/GenBank/DDBJ databases">
        <title>A functionally conserved STORR gene fusion in Papaver species that diverged 16.8 million years ago.</title>
        <authorList>
            <person name="Catania T."/>
        </authorList>
    </citation>
    <scope>NUCLEOTIDE SEQUENCE</scope>
    <source>
        <strain evidence="9">S-188037</strain>
    </source>
</reference>
<dbReference type="PANTHER" id="PTHR14155:SF627">
    <property type="entry name" value="OS06G0192800 PROTEIN"/>
    <property type="match status" value="1"/>
</dbReference>
<keyword evidence="4 7" id="KW-0863">Zinc-finger</keyword>
<dbReference type="InterPro" id="IPR001841">
    <property type="entry name" value="Znf_RING"/>
</dbReference>
<keyword evidence="5" id="KW-0862">Zinc</keyword>
<comment type="caution">
    <text evidence="9">The sequence shown here is derived from an EMBL/GenBank/DDBJ whole genome shotgun (WGS) entry which is preliminary data.</text>
</comment>
<gene>
    <name evidence="9" type="ORF">MKW98_019665</name>
</gene>
<evidence type="ECO:0000313" key="9">
    <source>
        <dbReference type="EMBL" id="KAI3875092.1"/>
    </source>
</evidence>
<comment type="similarity">
    <text evidence="6">Belongs to the RING-type zinc finger family. ATL subfamily.</text>
</comment>
<dbReference type="PANTHER" id="PTHR14155">
    <property type="entry name" value="RING FINGER DOMAIN-CONTAINING"/>
    <property type="match status" value="1"/>
</dbReference>
<evidence type="ECO:0000256" key="7">
    <source>
        <dbReference type="PROSITE-ProRule" id="PRU00175"/>
    </source>
</evidence>
<dbReference type="Gene3D" id="3.30.40.10">
    <property type="entry name" value="Zinc/RING finger domain, C3HC4 (zinc finger)"/>
    <property type="match status" value="1"/>
</dbReference>
<evidence type="ECO:0000256" key="4">
    <source>
        <dbReference type="ARBA" id="ARBA00022771"/>
    </source>
</evidence>
<keyword evidence="10" id="KW-1185">Reference proteome</keyword>
<keyword evidence="3" id="KW-0479">Metal-binding</keyword>
<accession>A0AAD4XBM0</accession>
<evidence type="ECO:0000256" key="1">
    <source>
        <dbReference type="ARBA" id="ARBA00000900"/>
    </source>
</evidence>
<protein>
    <recommendedName>
        <fullName evidence="2">RING-type E3 ubiquitin transferase</fullName>
        <ecNumber evidence="2">2.3.2.27</ecNumber>
    </recommendedName>
</protein>
<evidence type="ECO:0000256" key="5">
    <source>
        <dbReference type="ARBA" id="ARBA00022833"/>
    </source>
</evidence>
<dbReference type="SMART" id="SM00184">
    <property type="entry name" value="RING"/>
    <property type="match status" value="1"/>
</dbReference>